<keyword evidence="3" id="KW-0862">Zinc</keyword>
<dbReference type="Pfam" id="PF04032">
    <property type="entry name" value="Rpr2"/>
    <property type="match status" value="1"/>
</dbReference>
<dbReference type="PANTHER" id="PTHR14742:SF0">
    <property type="entry name" value="RIBONUCLEASE P PROTEIN SUBUNIT P21"/>
    <property type="match status" value="1"/>
</dbReference>
<evidence type="ECO:0000256" key="2">
    <source>
        <dbReference type="ARBA" id="ARBA00022723"/>
    </source>
</evidence>
<dbReference type="GO" id="GO:0008033">
    <property type="term" value="P:tRNA processing"/>
    <property type="evidence" value="ECO:0007669"/>
    <property type="project" value="UniProtKB-KW"/>
</dbReference>
<dbReference type="GO" id="GO:0046872">
    <property type="term" value="F:metal ion binding"/>
    <property type="evidence" value="ECO:0007669"/>
    <property type="project" value="UniProtKB-KW"/>
</dbReference>
<evidence type="ECO:0000256" key="3">
    <source>
        <dbReference type="ARBA" id="ARBA00022833"/>
    </source>
</evidence>
<dbReference type="Gene3D" id="6.20.50.20">
    <property type="match status" value="1"/>
</dbReference>
<dbReference type="EMBL" id="ML977139">
    <property type="protein sequence ID" value="KAF1991640.1"/>
    <property type="molecule type" value="Genomic_DNA"/>
</dbReference>
<evidence type="ECO:0000313" key="6">
    <source>
        <dbReference type="EMBL" id="KAF1991640.1"/>
    </source>
</evidence>
<evidence type="ECO:0000313" key="7">
    <source>
        <dbReference type="Proteomes" id="UP000800041"/>
    </source>
</evidence>
<dbReference type="OrthoDB" id="128536at2759"/>
<dbReference type="InterPro" id="IPR007175">
    <property type="entry name" value="Rpr2/Snm1/Rpp21"/>
</dbReference>
<keyword evidence="7" id="KW-1185">Reference proteome</keyword>
<feature type="region of interest" description="Disordered" evidence="5">
    <location>
        <begin position="182"/>
        <end position="201"/>
    </location>
</feature>
<sequence length="201" mass="21624">MAKKPGVKNVPNKHIYARASYLYQAATYLASKQNSTATKSSTQDAPSSEAQQEKTQHNGPTSTIIPSHQSPHEEEENSTPTKIKPPGLPAQLLSQTRAVSRKGQARLSLDIKRSICKRCNSLLVSGSSSSDYLENKSNGGKKACADVWVVECVFCSAQKRFPVGGKKQMRKSKRVAVGLEGQETATETEKSTVGRGSLCGG</sequence>
<protein>
    <submittedName>
        <fullName evidence="6">Rpr2-domain-containing protein</fullName>
    </submittedName>
</protein>
<comment type="similarity">
    <text evidence="4">Belongs to the eukaryotic/archaeal RNase P protein component 4 family.</text>
</comment>
<dbReference type="AlphaFoldDB" id="A0A6G1HF39"/>
<dbReference type="Proteomes" id="UP000800041">
    <property type="component" value="Unassembled WGS sequence"/>
</dbReference>
<proteinExistence type="inferred from homology"/>
<feature type="region of interest" description="Disordered" evidence="5">
    <location>
        <begin position="33"/>
        <end position="88"/>
    </location>
</feature>
<keyword evidence="1" id="KW-0819">tRNA processing</keyword>
<keyword evidence="2" id="KW-0479">Metal-binding</keyword>
<evidence type="ECO:0000256" key="1">
    <source>
        <dbReference type="ARBA" id="ARBA00022694"/>
    </source>
</evidence>
<dbReference type="PANTHER" id="PTHR14742">
    <property type="entry name" value="RIBONUCLEASE P SUBUNIT P21"/>
    <property type="match status" value="1"/>
</dbReference>
<gene>
    <name evidence="6" type="ORF">K402DRAFT_389035</name>
</gene>
<dbReference type="GO" id="GO:0005655">
    <property type="term" value="C:nucleolar ribonuclease P complex"/>
    <property type="evidence" value="ECO:0007669"/>
    <property type="project" value="TreeGrafter"/>
</dbReference>
<accession>A0A6G1HF39</accession>
<reference evidence="6" key="1">
    <citation type="journal article" date="2020" name="Stud. Mycol.">
        <title>101 Dothideomycetes genomes: a test case for predicting lifestyles and emergence of pathogens.</title>
        <authorList>
            <person name="Haridas S."/>
            <person name="Albert R."/>
            <person name="Binder M."/>
            <person name="Bloem J."/>
            <person name="Labutti K."/>
            <person name="Salamov A."/>
            <person name="Andreopoulos B."/>
            <person name="Baker S."/>
            <person name="Barry K."/>
            <person name="Bills G."/>
            <person name="Bluhm B."/>
            <person name="Cannon C."/>
            <person name="Castanera R."/>
            <person name="Culley D."/>
            <person name="Daum C."/>
            <person name="Ezra D."/>
            <person name="Gonzalez J."/>
            <person name="Henrissat B."/>
            <person name="Kuo A."/>
            <person name="Liang C."/>
            <person name="Lipzen A."/>
            <person name="Lutzoni F."/>
            <person name="Magnuson J."/>
            <person name="Mondo S."/>
            <person name="Nolan M."/>
            <person name="Ohm R."/>
            <person name="Pangilinan J."/>
            <person name="Park H.-J."/>
            <person name="Ramirez L."/>
            <person name="Alfaro M."/>
            <person name="Sun H."/>
            <person name="Tritt A."/>
            <person name="Yoshinaga Y."/>
            <person name="Zwiers L.-H."/>
            <person name="Turgeon B."/>
            <person name="Goodwin S."/>
            <person name="Spatafora J."/>
            <person name="Crous P."/>
            <person name="Grigoriev I."/>
        </authorList>
    </citation>
    <scope>NUCLEOTIDE SEQUENCE</scope>
    <source>
        <strain evidence="6">CBS 113979</strain>
    </source>
</reference>
<evidence type="ECO:0000256" key="5">
    <source>
        <dbReference type="SAM" id="MobiDB-lite"/>
    </source>
</evidence>
<evidence type="ECO:0000256" key="4">
    <source>
        <dbReference type="ARBA" id="ARBA00038402"/>
    </source>
</evidence>
<feature type="compositionally biased region" description="Polar residues" evidence="5">
    <location>
        <begin position="33"/>
        <end position="50"/>
    </location>
</feature>
<name>A0A6G1HF39_9PEZI</name>
<organism evidence="6 7">
    <name type="scientific">Aulographum hederae CBS 113979</name>
    <dbReference type="NCBI Taxonomy" id="1176131"/>
    <lineage>
        <taxon>Eukaryota</taxon>
        <taxon>Fungi</taxon>
        <taxon>Dikarya</taxon>
        <taxon>Ascomycota</taxon>
        <taxon>Pezizomycotina</taxon>
        <taxon>Dothideomycetes</taxon>
        <taxon>Pleosporomycetidae</taxon>
        <taxon>Aulographales</taxon>
        <taxon>Aulographaceae</taxon>
    </lineage>
</organism>
<feature type="compositionally biased region" description="Polar residues" evidence="5">
    <location>
        <begin position="57"/>
        <end position="69"/>
    </location>
</feature>